<dbReference type="Proteomes" id="UP000765509">
    <property type="component" value="Unassembled WGS sequence"/>
</dbReference>
<reference evidence="2" key="1">
    <citation type="submission" date="2021-03" db="EMBL/GenBank/DDBJ databases">
        <title>Draft genome sequence of rust myrtle Austropuccinia psidii MF-1, a brazilian biotype.</title>
        <authorList>
            <person name="Quecine M.C."/>
            <person name="Pachon D.M.R."/>
            <person name="Bonatelli M.L."/>
            <person name="Correr F.H."/>
            <person name="Franceschini L.M."/>
            <person name="Leite T.F."/>
            <person name="Margarido G.R.A."/>
            <person name="Almeida C.A."/>
            <person name="Ferrarezi J.A."/>
            <person name="Labate C.A."/>
        </authorList>
    </citation>
    <scope>NUCLEOTIDE SEQUENCE</scope>
    <source>
        <strain evidence="2">MF-1</strain>
    </source>
</reference>
<evidence type="ECO:0000256" key="1">
    <source>
        <dbReference type="SAM" id="MobiDB-lite"/>
    </source>
</evidence>
<dbReference type="AlphaFoldDB" id="A0A9Q3IQC9"/>
<feature type="region of interest" description="Disordered" evidence="1">
    <location>
        <begin position="1"/>
        <end position="91"/>
    </location>
</feature>
<feature type="compositionally biased region" description="Polar residues" evidence="1">
    <location>
        <begin position="36"/>
        <end position="52"/>
    </location>
</feature>
<protein>
    <submittedName>
        <fullName evidence="2">Uncharacterized protein</fullName>
    </submittedName>
</protein>
<name>A0A9Q3IQC9_9BASI</name>
<keyword evidence="3" id="KW-1185">Reference proteome</keyword>
<comment type="caution">
    <text evidence="2">The sequence shown here is derived from an EMBL/GenBank/DDBJ whole genome shotgun (WGS) entry which is preliminary data.</text>
</comment>
<gene>
    <name evidence="2" type="ORF">O181_087811</name>
</gene>
<evidence type="ECO:0000313" key="2">
    <source>
        <dbReference type="EMBL" id="MBW0548096.1"/>
    </source>
</evidence>
<proteinExistence type="predicted"/>
<feature type="compositionally biased region" description="Polar residues" evidence="1">
    <location>
        <begin position="63"/>
        <end position="91"/>
    </location>
</feature>
<accession>A0A9Q3IQC9</accession>
<evidence type="ECO:0000313" key="3">
    <source>
        <dbReference type="Proteomes" id="UP000765509"/>
    </source>
</evidence>
<sequence length="143" mass="16130">MTNGKDDETSNTEIQVQTEDIGDENGQFPSECGDSLQRNPIDNLNQDAGNHSTNREGPIIRTNCPTPSQLGRPNPLGQLSSMSAGTTCQDRNLMNNMNTNLQKVLSPLMLMLYKSQDCVEEIDQMQRSQDNERQMLMHEREEE</sequence>
<dbReference type="EMBL" id="AVOT02053234">
    <property type="protein sequence ID" value="MBW0548096.1"/>
    <property type="molecule type" value="Genomic_DNA"/>
</dbReference>
<organism evidence="2 3">
    <name type="scientific">Austropuccinia psidii MF-1</name>
    <dbReference type="NCBI Taxonomy" id="1389203"/>
    <lineage>
        <taxon>Eukaryota</taxon>
        <taxon>Fungi</taxon>
        <taxon>Dikarya</taxon>
        <taxon>Basidiomycota</taxon>
        <taxon>Pucciniomycotina</taxon>
        <taxon>Pucciniomycetes</taxon>
        <taxon>Pucciniales</taxon>
        <taxon>Sphaerophragmiaceae</taxon>
        <taxon>Austropuccinia</taxon>
    </lineage>
</organism>